<comment type="subcellular location">
    <subcellularLocation>
        <location evidence="6">Nucleus</location>
        <location evidence="6">Nucleolus</location>
    </subcellularLocation>
    <subcellularLocation>
        <location evidence="6">Nucleus</location>
        <location evidence="6">Nucleoplasm</location>
    </subcellularLocation>
</comment>
<evidence type="ECO:0000313" key="10">
    <source>
        <dbReference type="Proteomes" id="UP000007800"/>
    </source>
</evidence>
<keyword evidence="3" id="KW-0853">WD repeat</keyword>
<evidence type="ECO:0000256" key="2">
    <source>
        <dbReference type="ARBA" id="ARBA00022552"/>
    </source>
</evidence>
<evidence type="ECO:0000256" key="5">
    <source>
        <dbReference type="ARBA" id="ARBA00023242"/>
    </source>
</evidence>
<dbReference type="AlphaFoldDB" id="C5KT69"/>
<dbReference type="HAMAP" id="MF_03027">
    <property type="entry name" value="BOP1"/>
    <property type="match status" value="1"/>
</dbReference>
<feature type="compositionally biased region" description="Acidic residues" evidence="7">
    <location>
        <begin position="468"/>
        <end position="484"/>
    </location>
</feature>
<dbReference type="EMBL" id="GG676168">
    <property type="protein sequence ID" value="EER12419.1"/>
    <property type="molecule type" value="Genomic_DNA"/>
</dbReference>
<keyword evidence="10" id="KW-1185">Reference proteome</keyword>
<proteinExistence type="inferred from homology"/>
<keyword evidence="5 6" id="KW-0539">Nucleus</keyword>
<evidence type="ECO:0000256" key="1">
    <source>
        <dbReference type="ARBA" id="ARBA00022517"/>
    </source>
</evidence>
<dbReference type="InterPro" id="IPR012953">
    <property type="entry name" value="BOP1_N_dom"/>
</dbReference>
<protein>
    <recommendedName>
        <fullName evidence="6">Ribosome biogenesis protein BOP1 homolog</fullName>
    </recommendedName>
</protein>
<evidence type="ECO:0000256" key="3">
    <source>
        <dbReference type="ARBA" id="ARBA00022574"/>
    </source>
</evidence>
<dbReference type="GO" id="GO:0030687">
    <property type="term" value="C:preribosome, large subunit precursor"/>
    <property type="evidence" value="ECO:0007669"/>
    <property type="project" value="UniProtKB-UniRule"/>
</dbReference>
<keyword evidence="2 6" id="KW-0698">rRNA processing</keyword>
<reference evidence="9 10" key="1">
    <citation type="submission" date="2008-07" db="EMBL/GenBank/DDBJ databases">
        <authorList>
            <person name="El-Sayed N."/>
            <person name="Caler E."/>
            <person name="Inman J."/>
            <person name="Amedeo P."/>
            <person name="Hass B."/>
            <person name="Wortman J."/>
        </authorList>
    </citation>
    <scope>NUCLEOTIDE SEQUENCE [LARGE SCALE GENOMIC DNA]</scope>
    <source>
        <strain evidence="10">ATCC 50983 / TXsc</strain>
    </source>
</reference>
<dbReference type="RefSeq" id="XP_002780624.1">
    <property type="nucleotide sequence ID" value="XM_002780578.1"/>
</dbReference>
<evidence type="ECO:0000256" key="4">
    <source>
        <dbReference type="ARBA" id="ARBA00022737"/>
    </source>
</evidence>
<dbReference type="InterPro" id="IPR036322">
    <property type="entry name" value="WD40_repeat_dom_sf"/>
</dbReference>
<dbReference type="PANTHER" id="PTHR17605">
    <property type="entry name" value="RIBOSOME BIOGENESIS PROTEIN BOP1 BLOCK OF PROLIFERATION 1 PROTEIN"/>
    <property type="match status" value="1"/>
</dbReference>
<dbReference type="Pfam" id="PF00400">
    <property type="entry name" value="WD40"/>
    <property type="match status" value="2"/>
</dbReference>
<dbReference type="SUPFAM" id="SSF50978">
    <property type="entry name" value="WD40 repeat-like"/>
    <property type="match status" value="1"/>
</dbReference>
<dbReference type="GO" id="GO:0000463">
    <property type="term" value="P:maturation of LSU-rRNA from tricistronic rRNA transcript (SSU-rRNA, 5.8S rRNA, LSU-rRNA)"/>
    <property type="evidence" value="ECO:0007669"/>
    <property type="project" value="UniProtKB-UniRule"/>
</dbReference>
<evidence type="ECO:0000259" key="8">
    <source>
        <dbReference type="SMART" id="SM01035"/>
    </source>
</evidence>
<accession>C5KT69</accession>
<dbReference type="InterPro" id="IPR028598">
    <property type="entry name" value="BOP1/Erb1"/>
</dbReference>
<dbReference type="InParanoid" id="C5KT69"/>
<feature type="region of interest" description="Disordered" evidence="7">
    <location>
        <begin position="464"/>
        <end position="491"/>
    </location>
</feature>
<sequence>MPSAKKTRQVLAEASKPVNEEDAALQEIEDSKALPGFEIGEDVVDNASTHGSTDDDEGEEESSETDDDDYDSDDSDDEYTRNRIGKVPLKWYLDNHDHIGYDISGKKIARTVKTSEIDTLLRAAEDPDAWRTITDIKNDREIKLTDTDLRIIQRIRKGFFPTGRGDGDEDEEFQVEYEDRIEDKIHPLRTRYPSKKSFMPDQDEARTVKRLIKLIRAGIIKPKEEKPGKEEEEEVFDAWADEEEGDEGRKLKGPAPIPAPKQALPTHGESYNPPEEYLFDDAEKAEWEAGDDSIRKQNYMPQKFACLRHVPFYRDFLKERFERCLDLYLCPRVVKKKMNVDPLSLLPQLPSPSDLRPFPTTVGVDFKGHSEKVTDSSFNVTGELLATCAADGLRLWDTLSGCCLLHRGPNKAVVKQKNDNAELVEAEVDVSPLCVAWHPKYSDILAVGTNNGTVELLRPQCVKAAPAAEEEEEEAEDAPGDEESESRRSNASVELLAPVEDGDWEAVTDAPGFEGLLIRADERADITKLTWHPRGWYLSHVAPNAVQVRSQCVIHNLRSQKTIRPFSKSKGGKIQASTFHPRKPQFYICTQKNVRLCDLKAQSLVRTYVSGAQHIMAISVFPGTGEHLTIVSQDRRLCWFDNELGNKPWKTWRYHKRVVRDVEFHPLAAGRLPLMATCSDDGSAHIFHAKVYNDAMSNPLVVPVKKLRPKDGGRILSCSWHPHQPWVLLTMGDGRVQLWV</sequence>
<dbReference type="Gene3D" id="2.130.10.10">
    <property type="entry name" value="YVTN repeat-like/Quinoprotein amine dehydrogenase"/>
    <property type="match status" value="1"/>
</dbReference>
<evidence type="ECO:0000313" key="9">
    <source>
        <dbReference type="EMBL" id="EER12419.1"/>
    </source>
</evidence>
<evidence type="ECO:0000256" key="7">
    <source>
        <dbReference type="SAM" id="MobiDB-lite"/>
    </source>
</evidence>
<feature type="domain" description="BOP1 N-terminal" evidence="8">
    <location>
        <begin position="94"/>
        <end position="359"/>
    </location>
</feature>
<dbReference type="GO" id="GO:0070545">
    <property type="term" value="C:PeBoW complex"/>
    <property type="evidence" value="ECO:0007669"/>
    <property type="project" value="TreeGrafter"/>
</dbReference>
<dbReference type="GeneID" id="9057618"/>
<dbReference type="OMA" id="LEVANPM"/>
<dbReference type="InterPro" id="IPR015943">
    <property type="entry name" value="WD40/YVTN_repeat-like_dom_sf"/>
</dbReference>
<evidence type="ECO:0000256" key="6">
    <source>
        <dbReference type="HAMAP-Rule" id="MF_03027"/>
    </source>
</evidence>
<name>C5KT69_PERM5</name>
<dbReference type="GO" id="GO:0043021">
    <property type="term" value="F:ribonucleoprotein complex binding"/>
    <property type="evidence" value="ECO:0007669"/>
    <property type="project" value="UniProtKB-UniRule"/>
</dbReference>
<keyword evidence="1 6" id="KW-0690">Ribosome biogenesis</keyword>
<organism evidence="10">
    <name type="scientific">Perkinsus marinus (strain ATCC 50983 / TXsc)</name>
    <dbReference type="NCBI Taxonomy" id="423536"/>
    <lineage>
        <taxon>Eukaryota</taxon>
        <taxon>Sar</taxon>
        <taxon>Alveolata</taxon>
        <taxon>Perkinsozoa</taxon>
        <taxon>Perkinsea</taxon>
        <taxon>Perkinsida</taxon>
        <taxon>Perkinsidae</taxon>
        <taxon>Perkinsus</taxon>
    </lineage>
</organism>
<dbReference type="Pfam" id="PF08145">
    <property type="entry name" value="BOP1NT"/>
    <property type="match status" value="1"/>
</dbReference>
<dbReference type="GO" id="GO:0005654">
    <property type="term" value="C:nucleoplasm"/>
    <property type="evidence" value="ECO:0007669"/>
    <property type="project" value="UniProtKB-SubCell"/>
</dbReference>
<dbReference type="SMART" id="SM01035">
    <property type="entry name" value="BOP1NT"/>
    <property type="match status" value="1"/>
</dbReference>
<dbReference type="SMART" id="SM00320">
    <property type="entry name" value="WD40"/>
    <property type="match status" value="5"/>
</dbReference>
<dbReference type="Proteomes" id="UP000007800">
    <property type="component" value="Unassembled WGS sequence"/>
</dbReference>
<comment type="function">
    <text evidence="6">Required for maturation of ribosomal RNAs and formation of the large ribosomal subunit.</text>
</comment>
<dbReference type="PANTHER" id="PTHR17605:SF0">
    <property type="entry name" value="RIBOSOME BIOGENESIS PROTEIN BOP1"/>
    <property type="match status" value="1"/>
</dbReference>
<dbReference type="OrthoDB" id="5571054at2759"/>
<dbReference type="FunCoup" id="C5KT69">
    <property type="interactions" value="637"/>
</dbReference>
<feature type="region of interest" description="Disordered" evidence="7">
    <location>
        <begin position="1"/>
        <end position="80"/>
    </location>
</feature>
<dbReference type="InterPro" id="IPR001680">
    <property type="entry name" value="WD40_rpt"/>
</dbReference>
<keyword evidence="4" id="KW-0677">Repeat</keyword>
<feature type="region of interest" description="Disordered" evidence="7">
    <location>
        <begin position="241"/>
        <end position="271"/>
    </location>
</feature>
<dbReference type="GO" id="GO:0000466">
    <property type="term" value="P:maturation of 5.8S rRNA from tricistronic rRNA transcript (SSU-rRNA, 5.8S rRNA, LSU-rRNA)"/>
    <property type="evidence" value="ECO:0007669"/>
    <property type="project" value="UniProtKB-UniRule"/>
</dbReference>
<gene>
    <name evidence="9" type="ORF">Pmar_PMAR001217</name>
</gene>
<feature type="compositionally biased region" description="Acidic residues" evidence="7">
    <location>
        <begin position="54"/>
        <end position="77"/>
    </location>
</feature>
<comment type="similarity">
    <text evidence="6">Belongs to the WD repeat BOP1/ERB1 family.</text>
</comment>